<keyword evidence="11" id="KW-0256">Endoplasmic reticulum</keyword>
<dbReference type="PANTHER" id="PTHR22763:SF184">
    <property type="entry name" value="E3 UBIQUITIN-PROTEIN LIGASE SYNOVIOLIN"/>
    <property type="match status" value="1"/>
</dbReference>
<sequence length="289" mass="32459">MKYTLHVIDLQSENPWDNKAVYLLYTELIMGFIKAILYVCFVVIMVKVHTFPLFAIRPMYLTLRGFKKSLSDVIMSRRAIANMNTLYPDATPEELSQGDNVCIICREEMTTGCKKIPCNHIFHASCLRSWFQRQQTCPTCRMDVLRPMPRPSPPPTQQPAQPQQPNAPQMMPPFGMFPGWPPVPPPPFQQPGTETTPTTTASTGATAGEAGLMNQAPPFSMPPPFMMPPPPPFMMPPPMLGMPFLPSNPTNTTDLSGLSVEELKNMETQERKNLESRIAMLRNIHALLD</sequence>
<dbReference type="GO" id="GO:0005789">
    <property type="term" value="C:endoplasmic reticulum membrane"/>
    <property type="evidence" value="ECO:0007669"/>
    <property type="project" value="UniProtKB-SubCell"/>
</dbReference>
<evidence type="ECO:0000256" key="17">
    <source>
        <dbReference type="SAM" id="Phobius"/>
    </source>
</evidence>
<dbReference type="GeneID" id="110247282"/>
<evidence type="ECO:0000259" key="18">
    <source>
        <dbReference type="PROSITE" id="PS50089"/>
    </source>
</evidence>
<dbReference type="InterPro" id="IPR057992">
    <property type="entry name" value="TPR_SYVN1_N"/>
</dbReference>
<dbReference type="InterPro" id="IPR001841">
    <property type="entry name" value="Znf_RING"/>
</dbReference>
<dbReference type="SUPFAM" id="SSF57850">
    <property type="entry name" value="RING/U-box"/>
    <property type="match status" value="1"/>
</dbReference>
<keyword evidence="6" id="KW-0808">Transferase</keyword>
<dbReference type="PANTHER" id="PTHR22763">
    <property type="entry name" value="RING ZINC FINGER PROTEIN"/>
    <property type="match status" value="1"/>
</dbReference>
<keyword evidence="10" id="KW-0833">Ubl conjugation pathway</keyword>
<feature type="transmembrane region" description="Helical" evidence="17">
    <location>
        <begin position="20"/>
        <end position="46"/>
    </location>
</feature>
<dbReference type="GO" id="GO:0036503">
    <property type="term" value="P:ERAD pathway"/>
    <property type="evidence" value="ECO:0007669"/>
    <property type="project" value="TreeGrafter"/>
</dbReference>
<comment type="subcellular location">
    <subcellularLocation>
        <location evidence="2">Endoplasmic reticulum membrane</location>
        <topology evidence="2">Multi-pass membrane protein</topology>
    </subcellularLocation>
</comment>
<keyword evidence="9 15" id="KW-0863">Zinc-finger</keyword>
<feature type="compositionally biased region" description="Pro residues" evidence="16">
    <location>
        <begin position="179"/>
        <end position="189"/>
    </location>
</feature>
<dbReference type="Pfam" id="PF25563">
    <property type="entry name" value="TPR_SYVN1_N"/>
    <property type="match status" value="1"/>
</dbReference>
<dbReference type="AlphaFoldDB" id="A0A913XS55"/>
<evidence type="ECO:0000313" key="20">
    <source>
        <dbReference type="Proteomes" id="UP000887567"/>
    </source>
</evidence>
<feature type="compositionally biased region" description="Low complexity" evidence="16">
    <location>
        <begin position="158"/>
        <end position="178"/>
    </location>
</feature>
<evidence type="ECO:0000256" key="13">
    <source>
        <dbReference type="ARBA" id="ARBA00022989"/>
    </source>
</evidence>
<evidence type="ECO:0000256" key="7">
    <source>
        <dbReference type="ARBA" id="ARBA00022692"/>
    </source>
</evidence>
<comment type="pathway">
    <text evidence="3">Protein modification; protein ubiquitination.</text>
</comment>
<evidence type="ECO:0000256" key="4">
    <source>
        <dbReference type="ARBA" id="ARBA00010089"/>
    </source>
</evidence>
<dbReference type="InterPro" id="IPR050731">
    <property type="entry name" value="HRD1_E3_ubiq-ligases"/>
</dbReference>
<evidence type="ECO:0000256" key="2">
    <source>
        <dbReference type="ARBA" id="ARBA00004477"/>
    </source>
</evidence>
<proteinExistence type="inferred from homology"/>
<keyword evidence="14 17" id="KW-0472">Membrane</keyword>
<dbReference type="OrthoDB" id="5982831at2759"/>
<comment type="catalytic activity">
    <reaction evidence="1">
        <text>S-ubiquitinyl-[E2 ubiquitin-conjugating enzyme]-L-cysteine + [acceptor protein]-L-lysine = [E2 ubiquitin-conjugating enzyme]-L-cysteine + N(6)-ubiquitinyl-[acceptor protein]-L-lysine.</text>
        <dbReference type="EC" id="2.3.2.27"/>
    </reaction>
</comment>
<dbReference type="EnsemblMetazoa" id="XM_021053711.2">
    <property type="protein sequence ID" value="XP_020909370.2"/>
    <property type="gene ID" value="LOC110247282"/>
</dbReference>
<feature type="compositionally biased region" description="Low complexity" evidence="16">
    <location>
        <begin position="190"/>
        <end position="205"/>
    </location>
</feature>
<dbReference type="InterPro" id="IPR013083">
    <property type="entry name" value="Znf_RING/FYVE/PHD"/>
</dbReference>
<evidence type="ECO:0000256" key="3">
    <source>
        <dbReference type="ARBA" id="ARBA00004906"/>
    </source>
</evidence>
<feature type="region of interest" description="Disordered" evidence="16">
    <location>
        <begin position="148"/>
        <end position="205"/>
    </location>
</feature>
<evidence type="ECO:0000256" key="11">
    <source>
        <dbReference type="ARBA" id="ARBA00022824"/>
    </source>
</evidence>
<evidence type="ECO:0000256" key="14">
    <source>
        <dbReference type="ARBA" id="ARBA00023136"/>
    </source>
</evidence>
<comment type="similarity">
    <text evidence="4">Belongs to the HRD1 family.</text>
</comment>
<feature type="compositionally biased region" description="Pro residues" evidence="16">
    <location>
        <begin position="148"/>
        <end position="157"/>
    </location>
</feature>
<evidence type="ECO:0000256" key="6">
    <source>
        <dbReference type="ARBA" id="ARBA00022679"/>
    </source>
</evidence>
<evidence type="ECO:0000256" key="1">
    <source>
        <dbReference type="ARBA" id="ARBA00000900"/>
    </source>
</evidence>
<protein>
    <recommendedName>
        <fullName evidence="5">RING-type E3 ubiquitin transferase</fullName>
        <ecNumber evidence="5">2.3.2.27</ecNumber>
    </recommendedName>
</protein>
<dbReference type="KEGG" id="epa:110247282"/>
<feature type="domain" description="RING-type" evidence="18">
    <location>
        <begin position="102"/>
        <end position="141"/>
    </location>
</feature>
<keyword evidence="20" id="KW-1185">Reference proteome</keyword>
<keyword evidence="7 17" id="KW-0812">Transmembrane</keyword>
<dbReference type="Gene3D" id="3.30.40.10">
    <property type="entry name" value="Zinc/RING finger domain, C3HC4 (zinc finger)"/>
    <property type="match status" value="1"/>
</dbReference>
<dbReference type="RefSeq" id="XP_020909370.2">
    <property type="nucleotide sequence ID" value="XM_021053711.2"/>
</dbReference>
<keyword evidence="13 17" id="KW-1133">Transmembrane helix</keyword>
<dbReference type="Pfam" id="PF13639">
    <property type="entry name" value="zf-RING_2"/>
    <property type="match status" value="1"/>
</dbReference>
<dbReference type="EC" id="2.3.2.27" evidence="5"/>
<evidence type="ECO:0000256" key="15">
    <source>
        <dbReference type="PROSITE-ProRule" id="PRU00175"/>
    </source>
</evidence>
<evidence type="ECO:0000256" key="8">
    <source>
        <dbReference type="ARBA" id="ARBA00022723"/>
    </source>
</evidence>
<evidence type="ECO:0000313" key="19">
    <source>
        <dbReference type="EnsemblMetazoa" id="XP_020909370.2"/>
    </source>
</evidence>
<keyword evidence="8" id="KW-0479">Metal-binding</keyword>
<dbReference type="OMA" id="DGFANEP"/>
<dbReference type="GO" id="GO:0043161">
    <property type="term" value="P:proteasome-mediated ubiquitin-dependent protein catabolic process"/>
    <property type="evidence" value="ECO:0007669"/>
    <property type="project" value="TreeGrafter"/>
</dbReference>
<dbReference type="FunFam" id="3.30.40.10:FF:000088">
    <property type="entry name" value="E3 ubiquitin-protein ligase synoviolin"/>
    <property type="match status" value="1"/>
</dbReference>
<dbReference type="CDD" id="cd16479">
    <property type="entry name" value="RING-H2_synoviolin"/>
    <property type="match status" value="1"/>
</dbReference>
<name>A0A913XS55_EXADI</name>
<dbReference type="GO" id="GO:0061630">
    <property type="term" value="F:ubiquitin protein ligase activity"/>
    <property type="evidence" value="ECO:0007669"/>
    <property type="project" value="UniProtKB-EC"/>
</dbReference>
<evidence type="ECO:0000256" key="12">
    <source>
        <dbReference type="ARBA" id="ARBA00022833"/>
    </source>
</evidence>
<dbReference type="PROSITE" id="PS50089">
    <property type="entry name" value="ZF_RING_2"/>
    <property type="match status" value="1"/>
</dbReference>
<evidence type="ECO:0000256" key="10">
    <source>
        <dbReference type="ARBA" id="ARBA00022786"/>
    </source>
</evidence>
<evidence type="ECO:0000256" key="5">
    <source>
        <dbReference type="ARBA" id="ARBA00012483"/>
    </source>
</evidence>
<dbReference type="InterPro" id="IPR058051">
    <property type="entry name" value="Znf_RING_synoviolin"/>
</dbReference>
<organism evidence="19 20">
    <name type="scientific">Exaiptasia diaphana</name>
    <name type="common">Tropical sea anemone</name>
    <name type="synonym">Aiptasia pulchella</name>
    <dbReference type="NCBI Taxonomy" id="2652724"/>
    <lineage>
        <taxon>Eukaryota</taxon>
        <taxon>Metazoa</taxon>
        <taxon>Cnidaria</taxon>
        <taxon>Anthozoa</taxon>
        <taxon>Hexacorallia</taxon>
        <taxon>Actiniaria</taxon>
        <taxon>Aiptasiidae</taxon>
        <taxon>Exaiptasia</taxon>
    </lineage>
</organism>
<evidence type="ECO:0000256" key="16">
    <source>
        <dbReference type="SAM" id="MobiDB-lite"/>
    </source>
</evidence>
<reference evidence="19" key="1">
    <citation type="submission" date="2022-11" db="UniProtKB">
        <authorList>
            <consortium name="EnsemblMetazoa"/>
        </authorList>
    </citation>
    <scope>IDENTIFICATION</scope>
</reference>
<evidence type="ECO:0000256" key="9">
    <source>
        <dbReference type="ARBA" id="ARBA00022771"/>
    </source>
</evidence>
<keyword evidence="12" id="KW-0862">Zinc</keyword>
<accession>A0A913XS55</accession>
<dbReference type="GO" id="GO:0008270">
    <property type="term" value="F:zinc ion binding"/>
    <property type="evidence" value="ECO:0007669"/>
    <property type="project" value="UniProtKB-KW"/>
</dbReference>
<dbReference type="SMART" id="SM00184">
    <property type="entry name" value="RING"/>
    <property type="match status" value="1"/>
</dbReference>
<dbReference type="Proteomes" id="UP000887567">
    <property type="component" value="Unplaced"/>
</dbReference>